<dbReference type="EC" id="2.4.2.64" evidence="6"/>
<keyword evidence="2 8" id="KW-0808">Transferase</keyword>
<evidence type="ECO:0000256" key="5">
    <source>
        <dbReference type="ARBA" id="ARBA00022833"/>
    </source>
</evidence>
<evidence type="ECO:0000256" key="4">
    <source>
        <dbReference type="ARBA" id="ARBA00022723"/>
    </source>
</evidence>
<dbReference type="GO" id="GO:0005829">
    <property type="term" value="C:cytosol"/>
    <property type="evidence" value="ECO:0007669"/>
    <property type="project" value="TreeGrafter"/>
</dbReference>
<evidence type="ECO:0000256" key="3">
    <source>
        <dbReference type="ARBA" id="ARBA00022694"/>
    </source>
</evidence>
<keyword evidence="3" id="KW-0819">tRNA processing</keyword>
<proteinExistence type="predicted"/>
<dbReference type="NCBIfam" id="TIGR00430">
    <property type="entry name" value="Q_tRNA_tgt"/>
    <property type="match status" value="1"/>
</dbReference>
<evidence type="ECO:0000313" key="10">
    <source>
        <dbReference type="Proteomes" id="UP000018208"/>
    </source>
</evidence>
<protein>
    <recommendedName>
        <fullName evidence="6">tRNA-guanosine(34) queuine transglycosylase</fullName>
        <ecNumber evidence="6">2.4.2.64</ecNumber>
    </recommendedName>
</protein>
<organism evidence="8">
    <name type="scientific">Spironucleus salmonicida</name>
    <dbReference type="NCBI Taxonomy" id="348837"/>
    <lineage>
        <taxon>Eukaryota</taxon>
        <taxon>Metamonada</taxon>
        <taxon>Diplomonadida</taxon>
        <taxon>Hexamitidae</taxon>
        <taxon>Hexamitinae</taxon>
        <taxon>Spironucleus</taxon>
    </lineage>
</organism>
<name>V6LYU9_9EUKA</name>
<evidence type="ECO:0000259" key="7">
    <source>
        <dbReference type="Pfam" id="PF01702"/>
    </source>
</evidence>
<dbReference type="InterPro" id="IPR004803">
    <property type="entry name" value="TGT"/>
</dbReference>
<evidence type="ECO:0000256" key="6">
    <source>
        <dbReference type="ARBA" id="ARBA00024223"/>
    </source>
</evidence>
<dbReference type="OrthoDB" id="10249838at2759"/>
<dbReference type="GO" id="GO:0006400">
    <property type="term" value="P:tRNA modification"/>
    <property type="evidence" value="ECO:0007669"/>
    <property type="project" value="InterPro"/>
</dbReference>
<dbReference type="InterPro" id="IPR002616">
    <property type="entry name" value="tRNA_ribo_trans-like"/>
</dbReference>
<sequence>MGRGPAKYTQHKKYKHARLGTFTLAHADIATPVYMPVGTQGTLKGFTTEQIKTLNPKIMLSNTYFLNQRPGIPVLEQTGGLHNLMRWPNNFLTDSGGFQMVSLLKLSKLTEEGVTFISPVTGFSELLTPEISIKTQQAIGTDVIMCLDDVVSAQLDKVNDAERIAEASLRTTRWLDRCISAHTTQNQALFAICQGHLDCTKNGNRDQCIRDITERKESFGGIAIGGLSGGEAKDDFWRTVLYCTINLPQDLPRYLMGVGFPVDLVTCSCLGVDMFDCVYATRTGRFGTALTGKGELYLTREAYCNDFTVIEEGCGCEACSSGFTKARLNILFKEGESVGGQLVSAHNVYYLLNLMSQVRESIQTEKLDEFVSIFLRNWFTEQQKVPEWVCDALDAVDIQWKWIQ</sequence>
<dbReference type="EMBL" id="KI545950">
    <property type="protein sequence ID" value="EST49448.1"/>
    <property type="molecule type" value="Genomic_DNA"/>
</dbReference>
<reference evidence="9" key="2">
    <citation type="submission" date="2020-12" db="EMBL/GenBank/DDBJ databases">
        <title>New Spironucleus salmonicida genome in near-complete chromosomes.</title>
        <authorList>
            <person name="Xu F."/>
            <person name="Kurt Z."/>
            <person name="Jimenez-Gonzalez A."/>
            <person name="Astvaldsson A."/>
            <person name="Andersson J.O."/>
            <person name="Svard S.G."/>
        </authorList>
    </citation>
    <scope>NUCLEOTIDE SEQUENCE</scope>
    <source>
        <strain evidence="9">ATCC 50377</strain>
    </source>
</reference>
<dbReference type="EMBL" id="AUWU02000006">
    <property type="protein sequence ID" value="KAH0571467.1"/>
    <property type="molecule type" value="Genomic_DNA"/>
</dbReference>
<dbReference type="PANTHER" id="PTHR43530">
    <property type="entry name" value="QUEUINE TRNA-RIBOSYLTRANSFERASE CATALYTIC SUBUNIT 1"/>
    <property type="match status" value="1"/>
</dbReference>
<feature type="domain" description="tRNA-guanine(15) transglycosylase-like" evidence="7">
    <location>
        <begin position="16"/>
        <end position="378"/>
    </location>
</feature>
<dbReference type="VEuPathDB" id="GiardiaDB:SS50377_25652"/>
<accession>V6LYU9</accession>
<dbReference type="InterPro" id="IPR036511">
    <property type="entry name" value="TGT-like_sf"/>
</dbReference>
<dbReference type="GO" id="GO:0008479">
    <property type="term" value="F:tRNA-guanosine(34) queuine transglycosylase activity"/>
    <property type="evidence" value="ECO:0007669"/>
    <property type="project" value="UniProtKB-EC"/>
</dbReference>
<dbReference type="NCBIfam" id="TIGR00449">
    <property type="entry name" value="tgt_general"/>
    <property type="match status" value="1"/>
</dbReference>
<evidence type="ECO:0000313" key="9">
    <source>
        <dbReference type="EMBL" id="KAH0571467.1"/>
    </source>
</evidence>
<keyword evidence="10" id="KW-1185">Reference proteome</keyword>
<dbReference type="PANTHER" id="PTHR43530:SF1">
    <property type="entry name" value="QUEUINE TRNA-RIBOSYLTRANSFERASE CATALYTIC SUBUNIT 1"/>
    <property type="match status" value="1"/>
</dbReference>
<gene>
    <name evidence="8" type="ORF">SS50377_10196</name>
    <name evidence="9" type="ORF">SS50377_25652</name>
</gene>
<dbReference type="Proteomes" id="UP000018208">
    <property type="component" value="Unassembled WGS sequence"/>
</dbReference>
<keyword evidence="4" id="KW-0479">Metal-binding</keyword>
<keyword evidence="1" id="KW-0328">Glycosyltransferase</keyword>
<dbReference type="GO" id="GO:0046872">
    <property type="term" value="F:metal ion binding"/>
    <property type="evidence" value="ECO:0007669"/>
    <property type="project" value="UniProtKB-KW"/>
</dbReference>
<dbReference type="Gene3D" id="3.20.20.105">
    <property type="entry name" value="Queuine tRNA-ribosyltransferase-like"/>
    <property type="match status" value="1"/>
</dbReference>
<reference evidence="8 9" key="1">
    <citation type="journal article" date="2014" name="PLoS Genet.">
        <title>The Genome of Spironucleus salmonicida Highlights a Fish Pathogen Adapted to Fluctuating Environments.</title>
        <authorList>
            <person name="Xu F."/>
            <person name="Jerlstrom-Hultqvist J."/>
            <person name="Einarsson E."/>
            <person name="Astvaldsson A."/>
            <person name="Svard S.G."/>
            <person name="Andersson J.O."/>
        </authorList>
    </citation>
    <scope>NUCLEOTIDE SEQUENCE</scope>
    <source>
        <strain evidence="9">ATCC 50377</strain>
    </source>
</reference>
<evidence type="ECO:0000256" key="2">
    <source>
        <dbReference type="ARBA" id="ARBA00022679"/>
    </source>
</evidence>
<keyword evidence="5" id="KW-0862">Zinc</keyword>
<evidence type="ECO:0000313" key="8">
    <source>
        <dbReference type="EMBL" id="EST49448.1"/>
    </source>
</evidence>
<evidence type="ECO:0000256" key="1">
    <source>
        <dbReference type="ARBA" id="ARBA00022676"/>
    </source>
</evidence>
<dbReference type="Pfam" id="PF01702">
    <property type="entry name" value="TGT"/>
    <property type="match status" value="1"/>
</dbReference>
<dbReference type="SUPFAM" id="SSF51713">
    <property type="entry name" value="tRNA-guanine transglycosylase"/>
    <property type="match status" value="1"/>
</dbReference>
<dbReference type="AlphaFoldDB" id="V6LYU9"/>